<dbReference type="EMBL" id="LHPG02000008">
    <property type="protein sequence ID" value="PRW56784.1"/>
    <property type="molecule type" value="Genomic_DNA"/>
</dbReference>
<organism evidence="2 3">
    <name type="scientific">Chlorella sorokiniana</name>
    <name type="common">Freshwater green alga</name>
    <dbReference type="NCBI Taxonomy" id="3076"/>
    <lineage>
        <taxon>Eukaryota</taxon>
        <taxon>Viridiplantae</taxon>
        <taxon>Chlorophyta</taxon>
        <taxon>core chlorophytes</taxon>
        <taxon>Trebouxiophyceae</taxon>
        <taxon>Chlorellales</taxon>
        <taxon>Chlorellaceae</taxon>
        <taxon>Chlorella clade</taxon>
        <taxon>Chlorella</taxon>
    </lineage>
</organism>
<dbReference type="STRING" id="3076.A0A2P6TRU6"/>
<comment type="caution">
    <text evidence="2">The sequence shown here is derived from an EMBL/GenBank/DDBJ whole genome shotgun (WGS) entry which is preliminary data.</text>
</comment>
<feature type="region of interest" description="Disordered" evidence="1">
    <location>
        <begin position="1"/>
        <end position="23"/>
    </location>
</feature>
<proteinExistence type="predicted"/>
<dbReference type="OrthoDB" id="520009at2759"/>
<dbReference type="Proteomes" id="UP000239899">
    <property type="component" value="Unassembled WGS sequence"/>
</dbReference>
<dbReference type="AlphaFoldDB" id="A0A2P6TRU6"/>
<gene>
    <name evidence="2" type="ORF">C2E21_4565</name>
</gene>
<evidence type="ECO:0000313" key="3">
    <source>
        <dbReference type="Proteomes" id="UP000239899"/>
    </source>
</evidence>
<evidence type="ECO:0000313" key="2">
    <source>
        <dbReference type="EMBL" id="PRW56784.1"/>
    </source>
</evidence>
<evidence type="ECO:0000256" key="1">
    <source>
        <dbReference type="SAM" id="MobiDB-lite"/>
    </source>
</evidence>
<protein>
    <submittedName>
        <fullName evidence="2">Transcription factor bHLH48 isoform X1</fullName>
    </submittedName>
</protein>
<name>A0A2P6TRU6_CHLSO</name>
<accession>A0A2P6TRU6</accession>
<keyword evidence="3" id="KW-1185">Reference proteome</keyword>
<reference evidence="2 3" key="1">
    <citation type="journal article" date="2018" name="Plant J.">
        <title>Genome sequences of Chlorella sorokiniana UTEX 1602 and Micractinium conductrix SAG 241.80: implications to maltose excretion by a green alga.</title>
        <authorList>
            <person name="Arriola M.B."/>
            <person name="Velmurugan N."/>
            <person name="Zhang Y."/>
            <person name="Plunkett M.H."/>
            <person name="Hondzo H."/>
            <person name="Barney B.M."/>
        </authorList>
    </citation>
    <scope>NUCLEOTIDE SEQUENCE [LARGE SCALE GENOMIC DNA]</scope>
    <source>
        <strain evidence="3">UTEX 1602</strain>
    </source>
</reference>
<sequence>MSTERGAAAAAAPAAELQDEEPAGAEFFRRRLQRAMAIPPEQCDPAVHSFVTSVQLMQAADALLPLTADGEPALTPDTLAGQQAEVQALALAVTAFYTGADIVQWEGMQRLGTYCLRRAHWAHGSREAA</sequence>